<keyword evidence="1" id="KW-0472">Membrane</keyword>
<evidence type="ECO:0000313" key="3">
    <source>
        <dbReference type="Proteomes" id="UP000199520"/>
    </source>
</evidence>
<dbReference type="STRING" id="1123291.SAMN04490355_100285"/>
<organism evidence="2 3">
    <name type="scientific">Pelosinus propionicus DSM 13327</name>
    <dbReference type="NCBI Taxonomy" id="1123291"/>
    <lineage>
        <taxon>Bacteria</taxon>
        <taxon>Bacillati</taxon>
        <taxon>Bacillota</taxon>
        <taxon>Negativicutes</taxon>
        <taxon>Selenomonadales</taxon>
        <taxon>Sporomusaceae</taxon>
        <taxon>Pelosinus</taxon>
    </lineage>
</organism>
<evidence type="ECO:0008006" key="4">
    <source>
        <dbReference type="Google" id="ProtNLM"/>
    </source>
</evidence>
<name>A0A1I4H1N1_9FIRM</name>
<keyword evidence="1" id="KW-0812">Transmembrane</keyword>
<keyword evidence="1" id="KW-1133">Transmembrane helix</keyword>
<accession>A0A1I4H1N1</accession>
<evidence type="ECO:0000256" key="1">
    <source>
        <dbReference type="SAM" id="Phobius"/>
    </source>
</evidence>
<gene>
    <name evidence="2" type="ORF">SAMN04490355_100285</name>
</gene>
<dbReference type="OrthoDB" id="3628949at2"/>
<dbReference type="RefSeq" id="WP_090932222.1">
    <property type="nucleotide sequence ID" value="NZ_FOTS01000002.1"/>
</dbReference>
<dbReference type="Pfam" id="PF11755">
    <property type="entry name" value="DUF3311"/>
    <property type="match status" value="1"/>
</dbReference>
<sequence length="65" mass="7451">MKTLKIILTLLPFVWSIGMIPFANKVHPIVLGLPFLAFWFVAGIFLAFLCLQAIYFIDSKHRQNS</sequence>
<protein>
    <recommendedName>
        <fullName evidence="4">Solute:sodium symporter small subunit</fullName>
    </recommendedName>
</protein>
<reference evidence="3" key="1">
    <citation type="submission" date="2016-10" db="EMBL/GenBank/DDBJ databases">
        <authorList>
            <person name="Varghese N."/>
            <person name="Submissions S."/>
        </authorList>
    </citation>
    <scope>NUCLEOTIDE SEQUENCE [LARGE SCALE GENOMIC DNA]</scope>
    <source>
        <strain evidence="3">DSM 13327</strain>
    </source>
</reference>
<dbReference type="EMBL" id="FOTS01000002">
    <property type="protein sequence ID" value="SFL35710.1"/>
    <property type="molecule type" value="Genomic_DNA"/>
</dbReference>
<keyword evidence="3" id="KW-1185">Reference proteome</keyword>
<proteinExistence type="predicted"/>
<dbReference type="Proteomes" id="UP000199520">
    <property type="component" value="Unassembled WGS sequence"/>
</dbReference>
<dbReference type="AlphaFoldDB" id="A0A1I4H1N1"/>
<evidence type="ECO:0000313" key="2">
    <source>
        <dbReference type="EMBL" id="SFL35710.1"/>
    </source>
</evidence>
<dbReference type="InterPro" id="IPR021741">
    <property type="entry name" value="DUF3311"/>
</dbReference>
<feature type="transmembrane region" description="Helical" evidence="1">
    <location>
        <begin position="35"/>
        <end position="57"/>
    </location>
</feature>